<dbReference type="SUPFAM" id="SSF56801">
    <property type="entry name" value="Acetyl-CoA synthetase-like"/>
    <property type="match status" value="1"/>
</dbReference>
<feature type="domain" description="AMP-binding enzyme C-terminal" evidence="7">
    <location>
        <begin position="426"/>
        <end position="501"/>
    </location>
</feature>
<evidence type="ECO:0000256" key="5">
    <source>
        <dbReference type="ARBA" id="ARBA00022840"/>
    </source>
</evidence>
<dbReference type="EMBL" id="KN847530">
    <property type="protein sequence ID" value="KIW08580.1"/>
    <property type="molecule type" value="Genomic_DNA"/>
</dbReference>
<reference evidence="8 9" key="1">
    <citation type="submission" date="2015-01" db="EMBL/GenBank/DDBJ databases">
        <title>The Genome Sequence of Ochroconis gallopava CBS43764.</title>
        <authorList>
            <consortium name="The Broad Institute Genomics Platform"/>
            <person name="Cuomo C."/>
            <person name="de Hoog S."/>
            <person name="Gorbushina A."/>
            <person name="Stielow B."/>
            <person name="Teixiera M."/>
            <person name="Abouelleil A."/>
            <person name="Chapman S.B."/>
            <person name="Priest M."/>
            <person name="Young S.K."/>
            <person name="Wortman J."/>
            <person name="Nusbaum C."/>
            <person name="Birren B."/>
        </authorList>
    </citation>
    <scope>NUCLEOTIDE SEQUENCE [LARGE SCALE GENOMIC DNA]</scope>
    <source>
        <strain evidence="8 9">CBS 43764</strain>
    </source>
</reference>
<evidence type="ECO:0000256" key="1">
    <source>
        <dbReference type="ARBA" id="ARBA00005179"/>
    </source>
</evidence>
<evidence type="ECO:0000256" key="3">
    <source>
        <dbReference type="ARBA" id="ARBA00022598"/>
    </source>
</evidence>
<dbReference type="STRING" id="253628.A0A0D2AQ16"/>
<dbReference type="HOGENOM" id="CLU_000022_59_2_1"/>
<protein>
    <recommendedName>
        <fullName evidence="10">AMP-dependent synthetase/ligase domain-containing protein</fullName>
    </recommendedName>
</protein>
<dbReference type="AlphaFoldDB" id="A0A0D2AQ16"/>
<evidence type="ECO:0000259" key="6">
    <source>
        <dbReference type="Pfam" id="PF00501"/>
    </source>
</evidence>
<dbReference type="RefSeq" id="XP_016218449.1">
    <property type="nucleotide sequence ID" value="XM_016353296.1"/>
</dbReference>
<dbReference type="Proteomes" id="UP000053259">
    <property type="component" value="Unassembled WGS sequence"/>
</dbReference>
<dbReference type="Pfam" id="PF13193">
    <property type="entry name" value="AMP-binding_C"/>
    <property type="match status" value="1"/>
</dbReference>
<dbReference type="OrthoDB" id="6509636at2759"/>
<dbReference type="GO" id="GO:0019748">
    <property type="term" value="P:secondary metabolic process"/>
    <property type="evidence" value="ECO:0007669"/>
    <property type="project" value="TreeGrafter"/>
</dbReference>
<gene>
    <name evidence="8" type="ORF">PV09_00544</name>
</gene>
<keyword evidence="4" id="KW-0547">Nucleotide-binding</keyword>
<dbReference type="InterPro" id="IPR025110">
    <property type="entry name" value="AMP-bd_C"/>
</dbReference>
<dbReference type="PANTHER" id="PTHR24096">
    <property type="entry name" value="LONG-CHAIN-FATTY-ACID--COA LIGASE"/>
    <property type="match status" value="1"/>
</dbReference>
<comment type="pathway">
    <text evidence="1">Secondary metabolite biosynthesis.</text>
</comment>
<dbReference type="PANTHER" id="PTHR24096:SF317">
    <property type="entry name" value="ADENYLATE-FORMING ENZYME AFEA"/>
    <property type="match status" value="1"/>
</dbReference>
<evidence type="ECO:0000256" key="4">
    <source>
        <dbReference type="ARBA" id="ARBA00022741"/>
    </source>
</evidence>
<dbReference type="Gene3D" id="3.40.50.12780">
    <property type="entry name" value="N-terminal domain of ligase-like"/>
    <property type="match status" value="1"/>
</dbReference>
<accession>A0A0D2AQ16</accession>
<keyword evidence="9" id="KW-1185">Reference proteome</keyword>
<dbReference type="GeneID" id="27308517"/>
<dbReference type="InterPro" id="IPR000873">
    <property type="entry name" value="AMP-dep_synth/lig_dom"/>
</dbReference>
<organism evidence="8 9">
    <name type="scientific">Verruconis gallopava</name>
    <dbReference type="NCBI Taxonomy" id="253628"/>
    <lineage>
        <taxon>Eukaryota</taxon>
        <taxon>Fungi</taxon>
        <taxon>Dikarya</taxon>
        <taxon>Ascomycota</taxon>
        <taxon>Pezizomycotina</taxon>
        <taxon>Dothideomycetes</taxon>
        <taxon>Pleosporomycetidae</taxon>
        <taxon>Venturiales</taxon>
        <taxon>Sympoventuriaceae</taxon>
        <taxon>Verruconis</taxon>
    </lineage>
</organism>
<sequence>MDLISWTFDSDVDDKDRPLLCDTSDVSRSLSYNQLRSYVRRLVAGLQSIGIQQGDCICVNSFNDVFYSVLYLGIIGSGAVFTGVNPAYTTNELVHHFRLTQPKILIVEPQLLSNTLAAASEVGLHHSRIYAFDVATQNSETSIQSWDVLLAHGERDWVTINDANSTVAQYASTSGTSGLPKAAMLPHSYHVTQAELRLTHGKLPYKARRLTALPPFHVFATPIIPSSVREGITTYVMRRFDMRGFVAAIERFGISETFLPPPCIIGLPQTPYGTRESLVSLRQIWFGGASLKYGNQLPMYELLHPDAKIQPVWGMTEAGWITAGHWEEKHEDDSVGRYLSCFEVKIVDDDDNELKQEGSTGNIMVRSPCMMLGYLANEAATREAFDNNGWLRTGDIGYRVDGNKIFVVDRKKDMIKVRGWQVSPAEVENTIVQHPSVLDAAVVGIEREDKSEMSRAYVVLAPGAELSIEELKTFIGQTLAKYKIPEEFEFTDRIPKNATGKILRRLLREQATVEDTSPESPKESFCQPSEGRWRHIRRMSAGSIKTISLVSRTIRLFLSWLKSVLVIS</sequence>
<evidence type="ECO:0000313" key="8">
    <source>
        <dbReference type="EMBL" id="KIW08580.1"/>
    </source>
</evidence>
<dbReference type="InParanoid" id="A0A0D2AQ16"/>
<evidence type="ECO:0000259" key="7">
    <source>
        <dbReference type="Pfam" id="PF13193"/>
    </source>
</evidence>
<keyword evidence="5" id="KW-0067">ATP-binding</keyword>
<dbReference type="InterPro" id="IPR045851">
    <property type="entry name" value="AMP-bd_C_sf"/>
</dbReference>
<evidence type="ECO:0000313" key="9">
    <source>
        <dbReference type="Proteomes" id="UP000053259"/>
    </source>
</evidence>
<proteinExistence type="inferred from homology"/>
<dbReference type="Pfam" id="PF00501">
    <property type="entry name" value="AMP-binding"/>
    <property type="match status" value="1"/>
</dbReference>
<dbReference type="GO" id="GO:0016405">
    <property type="term" value="F:CoA-ligase activity"/>
    <property type="evidence" value="ECO:0007669"/>
    <property type="project" value="TreeGrafter"/>
</dbReference>
<dbReference type="GO" id="GO:0005524">
    <property type="term" value="F:ATP binding"/>
    <property type="evidence" value="ECO:0007669"/>
    <property type="project" value="UniProtKB-KW"/>
</dbReference>
<dbReference type="InterPro" id="IPR042099">
    <property type="entry name" value="ANL_N_sf"/>
</dbReference>
<feature type="domain" description="AMP-dependent synthetase/ligase" evidence="6">
    <location>
        <begin position="15"/>
        <end position="375"/>
    </location>
</feature>
<dbReference type="Gene3D" id="3.30.300.30">
    <property type="match status" value="1"/>
</dbReference>
<keyword evidence="3" id="KW-0436">Ligase</keyword>
<comment type="similarity">
    <text evidence="2">Belongs to the ATP-dependent AMP-binding enzyme family.</text>
</comment>
<dbReference type="VEuPathDB" id="FungiDB:PV09_00544"/>
<evidence type="ECO:0008006" key="10">
    <source>
        <dbReference type="Google" id="ProtNLM"/>
    </source>
</evidence>
<evidence type="ECO:0000256" key="2">
    <source>
        <dbReference type="ARBA" id="ARBA00006432"/>
    </source>
</evidence>
<name>A0A0D2AQ16_9PEZI</name>